<dbReference type="KEGG" id="mff:MFFC18_06370"/>
<accession>A0A5B9P843</accession>
<gene>
    <name evidence="1" type="ORF">MFFC18_06370</name>
</gene>
<name>A0A5B9P843_9BACT</name>
<reference evidence="1 2" key="1">
    <citation type="submission" date="2019-08" db="EMBL/GenBank/DDBJ databases">
        <title>Deep-cultivation of Planctomycetes and their phenomic and genomic characterization uncovers novel biology.</title>
        <authorList>
            <person name="Wiegand S."/>
            <person name="Jogler M."/>
            <person name="Boedeker C."/>
            <person name="Pinto D."/>
            <person name="Vollmers J."/>
            <person name="Rivas-Marin E."/>
            <person name="Kohn T."/>
            <person name="Peeters S.H."/>
            <person name="Heuer A."/>
            <person name="Rast P."/>
            <person name="Oberbeckmann S."/>
            <person name="Bunk B."/>
            <person name="Jeske O."/>
            <person name="Meyerdierks A."/>
            <person name="Storesund J.E."/>
            <person name="Kallscheuer N."/>
            <person name="Luecker S."/>
            <person name="Lage O.M."/>
            <person name="Pohl T."/>
            <person name="Merkel B.J."/>
            <person name="Hornburger P."/>
            <person name="Mueller R.-W."/>
            <person name="Bruemmer F."/>
            <person name="Labrenz M."/>
            <person name="Spormann A.M."/>
            <person name="Op den Camp H."/>
            <person name="Overmann J."/>
            <person name="Amann R."/>
            <person name="Jetten M.S.M."/>
            <person name="Mascher T."/>
            <person name="Medema M.H."/>
            <person name="Devos D.P."/>
            <person name="Kaster A.-K."/>
            <person name="Ovreas L."/>
            <person name="Rohde M."/>
            <person name="Galperin M.Y."/>
            <person name="Jogler C."/>
        </authorList>
    </citation>
    <scope>NUCLEOTIDE SEQUENCE [LARGE SCALE GENOMIC DNA]</scope>
    <source>
        <strain evidence="1 2">FC18</strain>
    </source>
</reference>
<protein>
    <submittedName>
        <fullName evidence="1">Uncharacterized protein</fullName>
    </submittedName>
</protein>
<sequence length="127" mass="13965">MVLELGSMLVLELGSMLVLELGSMLVLERGMLEHKQVPERKQQVLEHKLVLAVGKQEPEPGSKLVLAVGKLELEPGSMLVLELEHKLEPVQDSKLVLELGSTLELERKLCEHEASKADRSLASCSSC</sequence>
<dbReference type="EMBL" id="CP042912">
    <property type="protein sequence ID" value="QEG20786.1"/>
    <property type="molecule type" value="Genomic_DNA"/>
</dbReference>
<dbReference type="AlphaFoldDB" id="A0A5B9P843"/>
<evidence type="ECO:0000313" key="1">
    <source>
        <dbReference type="EMBL" id="QEG20786.1"/>
    </source>
</evidence>
<evidence type="ECO:0000313" key="2">
    <source>
        <dbReference type="Proteomes" id="UP000322214"/>
    </source>
</evidence>
<keyword evidence="2" id="KW-1185">Reference proteome</keyword>
<dbReference type="Proteomes" id="UP000322214">
    <property type="component" value="Chromosome"/>
</dbReference>
<proteinExistence type="predicted"/>
<organism evidence="1 2">
    <name type="scientific">Mariniblastus fucicola</name>
    <dbReference type="NCBI Taxonomy" id="980251"/>
    <lineage>
        <taxon>Bacteria</taxon>
        <taxon>Pseudomonadati</taxon>
        <taxon>Planctomycetota</taxon>
        <taxon>Planctomycetia</taxon>
        <taxon>Pirellulales</taxon>
        <taxon>Pirellulaceae</taxon>
        <taxon>Mariniblastus</taxon>
    </lineage>
</organism>